<sequence>MPLSFLTSFQVQQAPHCSNFPAGSNLISNHIRPIWIRNNSIHRLWVAYMGLVDDDIDLTMNRNKY</sequence>
<name>F8NWT5_SERL9</name>
<dbReference type="Proteomes" id="UP000008064">
    <property type="component" value="Unassembled WGS sequence"/>
</dbReference>
<dbReference type="GeneID" id="18819538"/>
<proteinExistence type="predicted"/>
<reference evidence="1" key="1">
    <citation type="submission" date="2011-04" db="EMBL/GenBank/DDBJ databases">
        <title>Evolution of plant cell wall degrading machinery underlies the functional diversity of forest fungi.</title>
        <authorList>
            <consortium name="US DOE Joint Genome Institute (JGI-PGF)"/>
            <person name="Eastwood D.C."/>
            <person name="Floudas D."/>
            <person name="Binder M."/>
            <person name="Majcherczyk A."/>
            <person name="Schneider P."/>
            <person name="Aerts A."/>
            <person name="Asiegbu F.O."/>
            <person name="Baker S.E."/>
            <person name="Barry K."/>
            <person name="Bendiksby M."/>
            <person name="Blumentritt M."/>
            <person name="Coutinho P.M."/>
            <person name="Cullen D."/>
            <person name="Cullen D."/>
            <person name="Gathman A."/>
            <person name="Goodell B."/>
            <person name="Henrissat B."/>
            <person name="Ihrmark K."/>
            <person name="Kauserud H."/>
            <person name="Kohler A."/>
            <person name="LaButti K."/>
            <person name="Lapidus A."/>
            <person name="Lavin J.L."/>
            <person name="Lee Y.-H."/>
            <person name="Lindquist E."/>
            <person name="Lilly W."/>
            <person name="Lucas S."/>
            <person name="Morin E."/>
            <person name="Murat C."/>
            <person name="Oguiza J.A."/>
            <person name="Park J."/>
            <person name="Pisabarro A.G."/>
            <person name="Riley R."/>
            <person name="Rosling A."/>
            <person name="Salamov A."/>
            <person name="Schmidt O."/>
            <person name="Schmutz J."/>
            <person name="Skrede I."/>
            <person name="Stenlid J."/>
            <person name="Wiebenga A."/>
            <person name="Xie X."/>
            <person name="Kues U."/>
            <person name="Hibbett D.S."/>
            <person name="Hoffmeister D."/>
            <person name="Hogberg N."/>
            <person name="Martin F."/>
            <person name="Grigoriev I.V."/>
            <person name="Watkinson S.C."/>
        </authorList>
    </citation>
    <scope>NUCLEOTIDE SEQUENCE</scope>
    <source>
        <strain evidence="1">S7.9</strain>
    </source>
</reference>
<dbReference type="KEGG" id="sla:SERLADRAFT_469146"/>
<protein>
    <submittedName>
        <fullName evidence="1">Uncharacterized protein</fullName>
    </submittedName>
</protein>
<dbReference type="HOGENOM" id="CLU_2851127_0_0_1"/>
<accession>F8NWT5</accession>
<gene>
    <name evidence="1" type="ORF">SERLADRAFT_469146</name>
</gene>
<dbReference type="RefSeq" id="XP_007319074.1">
    <property type="nucleotide sequence ID" value="XM_007319012.1"/>
</dbReference>
<dbReference type="AlphaFoldDB" id="F8NWT5"/>
<evidence type="ECO:0000313" key="1">
    <source>
        <dbReference type="EMBL" id="EGO25055.1"/>
    </source>
</evidence>
<dbReference type="EMBL" id="GL945434">
    <property type="protein sequence ID" value="EGO25055.1"/>
    <property type="molecule type" value="Genomic_DNA"/>
</dbReference>
<organism>
    <name type="scientific">Serpula lacrymans var. lacrymans (strain S7.9)</name>
    <name type="common">Dry rot fungus</name>
    <dbReference type="NCBI Taxonomy" id="578457"/>
    <lineage>
        <taxon>Eukaryota</taxon>
        <taxon>Fungi</taxon>
        <taxon>Dikarya</taxon>
        <taxon>Basidiomycota</taxon>
        <taxon>Agaricomycotina</taxon>
        <taxon>Agaricomycetes</taxon>
        <taxon>Agaricomycetidae</taxon>
        <taxon>Boletales</taxon>
        <taxon>Coniophorineae</taxon>
        <taxon>Serpulaceae</taxon>
        <taxon>Serpula</taxon>
    </lineage>
</organism>